<evidence type="ECO:0000313" key="4">
    <source>
        <dbReference type="Proteomes" id="UP000005222"/>
    </source>
</evidence>
<feature type="compositionally biased region" description="Polar residues" evidence="1">
    <location>
        <begin position="146"/>
        <end position="156"/>
    </location>
</feature>
<feature type="region of interest" description="Disordered" evidence="1">
    <location>
        <begin position="1"/>
        <end position="56"/>
    </location>
</feature>
<accession>G8YPG8</accession>
<evidence type="ECO:0000313" key="3">
    <source>
        <dbReference type="EMBL" id="CCE79139.1"/>
    </source>
</evidence>
<sequence length="156" mass="17044">MSAEWASTLSKSKATSSHVHRQGAGSSSGSRKQQNDRTSSQAVKDSQGGVASAGVHGSAIDVKSILEYLHSSFETEVQRSKRSEHVKIYRSLEASSQWKTKSTAKHGSHPGNNRYQKHRPSDKGAARGSREFAPTRKDHFDLLSEINKSASHSARK</sequence>
<reference evidence="4" key="2">
    <citation type="journal article" date="2012" name="G3 (Bethesda)">
        <title>Pichia sorbitophila, an interspecies yeast hybrid reveals early steps of genome resolution following polyploidization.</title>
        <authorList>
            <person name="Leh Louis V."/>
            <person name="Despons L."/>
            <person name="Friedrich A."/>
            <person name="Martin T."/>
            <person name="Durrens P."/>
            <person name="Casaregola S."/>
            <person name="Neuveglise C."/>
            <person name="Fairhead C."/>
            <person name="Marck C."/>
            <person name="Cruz J.A."/>
            <person name="Straub M.L."/>
            <person name="Kugler V."/>
            <person name="Sacerdot C."/>
            <person name="Uzunov Z."/>
            <person name="Thierry A."/>
            <person name="Weiss S."/>
            <person name="Bleykasten C."/>
            <person name="De Montigny J."/>
            <person name="Jacques N."/>
            <person name="Jung P."/>
            <person name="Lemaire M."/>
            <person name="Mallet S."/>
            <person name="Morel G."/>
            <person name="Richard G.F."/>
            <person name="Sarkar A."/>
            <person name="Savel G."/>
            <person name="Schacherer J."/>
            <person name="Seret M.L."/>
            <person name="Talla E."/>
            <person name="Samson G."/>
            <person name="Jubin C."/>
            <person name="Poulain J."/>
            <person name="Vacherie B."/>
            <person name="Barbe V."/>
            <person name="Pelletier E."/>
            <person name="Sherman D.J."/>
            <person name="Westhof E."/>
            <person name="Weissenbach J."/>
            <person name="Baret P.V."/>
            <person name="Wincker P."/>
            <person name="Gaillardin C."/>
            <person name="Dujon B."/>
            <person name="Souciet J.L."/>
        </authorList>
    </citation>
    <scope>NUCLEOTIDE SEQUENCE [LARGE SCALE GENOMIC DNA]</scope>
    <source>
        <strain evidence="4">ATCC MYA-4447 / BCRC 22081 / CBS 7064 / NBRC 10061 / NRRL Y-12695</strain>
    </source>
</reference>
<feature type="compositionally biased region" description="Polar residues" evidence="1">
    <location>
        <begin position="24"/>
        <end position="44"/>
    </location>
</feature>
<dbReference type="Proteomes" id="UP000005222">
    <property type="component" value="Chromosome D"/>
</dbReference>
<dbReference type="Proteomes" id="UP000005222">
    <property type="component" value="Chromosome C"/>
</dbReference>
<gene>
    <name evidence="3" type="primary">Piso0_001179</name>
    <name evidence="2" type="ORF">GNLVRS01_PISO0C12630g</name>
    <name evidence="3" type="ORF">GNLVRS01_PISO0D12697g</name>
</gene>
<evidence type="ECO:0000313" key="2">
    <source>
        <dbReference type="EMBL" id="CCE78553.1"/>
    </source>
</evidence>
<evidence type="ECO:0000256" key="1">
    <source>
        <dbReference type="SAM" id="MobiDB-lite"/>
    </source>
</evidence>
<dbReference type="AlphaFoldDB" id="G8YPG8"/>
<organism evidence="3 4">
    <name type="scientific">Pichia sorbitophila (strain ATCC MYA-4447 / BCRC 22081 / CBS 7064 / NBRC 10061 / NRRL Y-12695)</name>
    <name type="common">Hybrid yeast</name>
    <dbReference type="NCBI Taxonomy" id="559304"/>
    <lineage>
        <taxon>Eukaryota</taxon>
        <taxon>Fungi</taxon>
        <taxon>Dikarya</taxon>
        <taxon>Ascomycota</taxon>
        <taxon>Saccharomycotina</taxon>
        <taxon>Pichiomycetes</taxon>
        <taxon>Debaryomycetaceae</taxon>
        <taxon>Millerozyma</taxon>
    </lineage>
</organism>
<keyword evidence="4" id="KW-1185">Reference proteome</keyword>
<dbReference type="OrthoDB" id="4022097at2759"/>
<dbReference type="EMBL" id="FO082057">
    <property type="protein sequence ID" value="CCE78553.1"/>
    <property type="molecule type" value="Genomic_DNA"/>
</dbReference>
<dbReference type="EMBL" id="FO082056">
    <property type="protein sequence ID" value="CCE79139.1"/>
    <property type="molecule type" value="Genomic_DNA"/>
</dbReference>
<dbReference type="InParanoid" id="G8YPG8"/>
<reference evidence="3" key="1">
    <citation type="submission" date="2011-10" db="EMBL/GenBank/DDBJ databases">
        <authorList>
            <person name="Genoscope - CEA"/>
        </authorList>
    </citation>
    <scope>NUCLEOTIDE SEQUENCE</scope>
</reference>
<feature type="compositionally biased region" description="Low complexity" evidence="1">
    <location>
        <begin position="1"/>
        <end position="17"/>
    </location>
</feature>
<feature type="compositionally biased region" description="Basic and acidic residues" evidence="1">
    <location>
        <begin position="119"/>
        <end position="142"/>
    </location>
</feature>
<name>G8YPG8_PICSO</name>
<proteinExistence type="predicted"/>
<feature type="region of interest" description="Disordered" evidence="1">
    <location>
        <begin position="90"/>
        <end position="156"/>
    </location>
</feature>
<dbReference type="HOGENOM" id="CLU_1687315_0_0_1"/>
<protein>
    <submittedName>
        <fullName evidence="3">Piso0_001179 protein</fullName>
    </submittedName>
</protein>